<dbReference type="Pfam" id="PF16867">
    <property type="entry name" value="DMSP_lyase"/>
    <property type="match status" value="1"/>
</dbReference>
<reference evidence="1" key="1">
    <citation type="submission" date="2017-08" db="EMBL/GenBank/DDBJ databases">
        <authorList>
            <person name="Imhoff J.F."/>
            <person name="Rahn T."/>
            <person name="Kuenzel S."/>
            <person name="Neulinger S.C."/>
        </authorList>
    </citation>
    <scope>NUCLEOTIDE SEQUENCE</scope>
    <source>
        <strain evidence="1">DSM 9154</strain>
    </source>
</reference>
<dbReference type="RefSeq" id="WP_037255488.1">
    <property type="nucleotide sequence ID" value="NZ_NRRE01000020.1"/>
</dbReference>
<evidence type="ECO:0000313" key="2">
    <source>
        <dbReference type="Proteomes" id="UP000778970"/>
    </source>
</evidence>
<accession>A0A934QGX9</accession>
<dbReference type="InterPro" id="IPR031723">
    <property type="entry name" value="DMSP_lyase"/>
</dbReference>
<protein>
    <submittedName>
        <fullName evidence="1">Dimethlysulfonioproprionate lyase DddL</fullName>
    </submittedName>
</protein>
<dbReference type="AlphaFoldDB" id="A0A934QGX9"/>
<reference evidence="1" key="2">
    <citation type="journal article" date="2020" name="Microorganisms">
        <title>Osmotic Adaptation and Compatible Solute Biosynthesis of Phototrophic Bacteria as Revealed from Genome Analyses.</title>
        <authorList>
            <person name="Imhoff J.F."/>
            <person name="Rahn T."/>
            <person name="Kunzel S."/>
            <person name="Keller A."/>
            <person name="Neulinger S.C."/>
        </authorList>
    </citation>
    <scope>NUCLEOTIDE SEQUENCE</scope>
    <source>
        <strain evidence="1">DSM 9154</strain>
    </source>
</reference>
<dbReference type="InterPro" id="IPR014710">
    <property type="entry name" value="RmlC-like_jellyroll"/>
</dbReference>
<dbReference type="Gene3D" id="2.60.120.10">
    <property type="entry name" value="Jelly Rolls"/>
    <property type="match status" value="1"/>
</dbReference>
<dbReference type="InterPro" id="IPR011051">
    <property type="entry name" value="RmlC_Cupin_sf"/>
</dbReference>
<keyword evidence="2" id="KW-1185">Reference proteome</keyword>
<evidence type="ECO:0000313" key="1">
    <source>
        <dbReference type="EMBL" id="MBK1696818.1"/>
    </source>
</evidence>
<dbReference type="GO" id="GO:0047869">
    <property type="term" value="F:dimethylpropiothetin dethiomethylase activity"/>
    <property type="evidence" value="ECO:0007669"/>
    <property type="project" value="InterPro"/>
</dbReference>
<proteinExistence type="predicted"/>
<name>A0A934QGX9_9PROT</name>
<dbReference type="Proteomes" id="UP000778970">
    <property type="component" value="Unassembled WGS sequence"/>
</dbReference>
<keyword evidence="1" id="KW-0456">Lyase</keyword>
<dbReference type="SUPFAM" id="SSF51182">
    <property type="entry name" value="RmlC-like cupins"/>
    <property type="match status" value="1"/>
</dbReference>
<sequence>MDILSEQPDWLYLLREYHATFGTGSSGGSNAIRSHRRRVREEINRLVQADPPILGRQAEEKPVTAHLGRAFDLAATGPLNTMAATLRRLSGYFTWEWGYERVPRPLTKRYAYCEIAGPKGPVQAERIILGLVLLAPGTTYPQHSHKQIEESYVSLAGAWSENDAAVYAPGSLIFNQPGQAHRITVGDRAPCLLAYAWLGPPERLQAPGMTFGR</sequence>
<comment type="caution">
    <text evidence="1">The sequence shown here is derived from an EMBL/GenBank/DDBJ whole genome shotgun (WGS) entry which is preliminary data.</text>
</comment>
<dbReference type="EMBL" id="NRRE01000020">
    <property type="protein sequence ID" value="MBK1696818.1"/>
    <property type="molecule type" value="Genomic_DNA"/>
</dbReference>
<gene>
    <name evidence="1" type="ORF">CKO21_06120</name>
</gene>
<organism evidence="1 2">
    <name type="scientific">Rhodovibrio salinarum</name>
    <dbReference type="NCBI Taxonomy" id="1087"/>
    <lineage>
        <taxon>Bacteria</taxon>
        <taxon>Pseudomonadati</taxon>
        <taxon>Pseudomonadota</taxon>
        <taxon>Alphaproteobacteria</taxon>
        <taxon>Rhodospirillales</taxon>
        <taxon>Rhodovibrionaceae</taxon>
        <taxon>Rhodovibrio</taxon>
    </lineage>
</organism>